<dbReference type="AlphaFoldDB" id="A0A9P9EWZ7"/>
<organism evidence="1 2">
    <name type="scientific">Dactylonectria estremocensis</name>
    <dbReference type="NCBI Taxonomy" id="1079267"/>
    <lineage>
        <taxon>Eukaryota</taxon>
        <taxon>Fungi</taxon>
        <taxon>Dikarya</taxon>
        <taxon>Ascomycota</taxon>
        <taxon>Pezizomycotina</taxon>
        <taxon>Sordariomycetes</taxon>
        <taxon>Hypocreomycetidae</taxon>
        <taxon>Hypocreales</taxon>
        <taxon>Nectriaceae</taxon>
        <taxon>Dactylonectria</taxon>
    </lineage>
</organism>
<reference evidence="1" key="1">
    <citation type="journal article" date="2021" name="Nat. Commun.">
        <title>Genetic determinants of endophytism in the Arabidopsis root mycobiome.</title>
        <authorList>
            <person name="Mesny F."/>
            <person name="Miyauchi S."/>
            <person name="Thiergart T."/>
            <person name="Pickel B."/>
            <person name="Atanasova L."/>
            <person name="Karlsson M."/>
            <person name="Huettel B."/>
            <person name="Barry K.W."/>
            <person name="Haridas S."/>
            <person name="Chen C."/>
            <person name="Bauer D."/>
            <person name="Andreopoulos W."/>
            <person name="Pangilinan J."/>
            <person name="LaButti K."/>
            <person name="Riley R."/>
            <person name="Lipzen A."/>
            <person name="Clum A."/>
            <person name="Drula E."/>
            <person name="Henrissat B."/>
            <person name="Kohler A."/>
            <person name="Grigoriev I.V."/>
            <person name="Martin F.M."/>
            <person name="Hacquard S."/>
        </authorList>
    </citation>
    <scope>NUCLEOTIDE SEQUENCE</scope>
    <source>
        <strain evidence="1">MPI-CAGE-AT-0021</strain>
    </source>
</reference>
<sequence length="220" mass="25133">MKLITAKGKSPKAPCVLLNILDRSFLLGRHFDNDRQHMVLLDPFSICHPRSTYTWAPSPRAYWAWLDTVCTPTLPHAQKGTLCQSQGSIQMPAVPACPRYLVQIAWRRPFHHQLSQHCVDYESQRGADLIQSTYFPQIVDRCPRVTIKMPCRRRADMINRLHCPIFGSCPAQYLGQPHLVDRFYCPLLRFTRISHPTPSPKTCSPIDKASGTISLTRARL</sequence>
<comment type="caution">
    <text evidence="1">The sequence shown here is derived from an EMBL/GenBank/DDBJ whole genome shotgun (WGS) entry which is preliminary data.</text>
</comment>
<dbReference type="Proteomes" id="UP000717696">
    <property type="component" value="Unassembled WGS sequence"/>
</dbReference>
<accession>A0A9P9EWZ7</accession>
<gene>
    <name evidence="1" type="ORF">B0J13DRAFT_304137</name>
</gene>
<protein>
    <submittedName>
        <fullName evidence="1">Uncharacterized protein</fullName>
    </submittedName>
</protein>
<proteinExistence type="predicted"/>
<keyword evidence="2" id="KW-1185">Reference proteome</keyword>
<name>A0A9P9EWZ7_9HYPO</name>
<evidence type="ECO:0000313" key="2">
    <source>
        <dbReference type="Proteomes" id="UP000717696"/>
    </source>
</evidence>
<evidence type="ECO:0000313" key="1">
    <source>
        <dbReference type="EMBL" id="KAH7149365.1"/>
    </source>
</evidence>
<dbReference type="EMBL" id="JAGMUU010000007">
    <property type="protein sequence ID" value="KAH7149365.1"/>
    <property type="molecule type" value="Genomic_DNA"/>
</dbReference>